<dbReference type="AlphaFoldDB" id="A0AA46PCW3"/>
<reference evidence="1" key="1">
    <citation type="submission" date="2022-09" db="EMBL/GenBank/DDBJ databases">
        <title>The genome sequence of Rhodococcus aetherivorans N1.</title>
        <authorList>
            <person name="Jiang W."/>
        </authorList>
    </citation>
    <scope>NUCLEOTIDE SEQUENCE</scope>
    <source>
        <strain evidence="1">N1</strain>
    </source>
</reference>
<dbReference type="EMBL" id="CP106982">
    <property type="protein sequence ID" value="UYF96265.1"/>
    <property type="molecule type" value="Genomic_DNA"/>
</dbReference>
<protein>
    <recommendedName>
        <fullName evidence="3">ESX-1 secretion-associated protein</fullName>
    </recommendedName>
</protein>
<sequence length="114" mass="11258">MDAGTGNGNHEVVRARPGTIAAFGHTAAALGERLHDAAADARAADPAPLGTVFGPVGAEFLAAFAATHRGHGAELTRLGDTFDAMGAIAGATAAAYERVVAAQAARLNAAGAPR</sequence>
<evidence type="ECO:0008006" key="3">
    <source>
        <dbReference type="Google" id="ProtNLM"/>
    </source>
</evidence>
<name>A0AA46PCW3_9NOCA</name>
<gene>
    <name evidence="1" type="ORF">OCS65_11130</name>
</gene>
<evidence type="ECO:0000313" key="2">
    <source>
        <dbReference type="Proteomes" id="UP001163947"/>
    </source>
</evidence>
<dbReference type="GeneID" id="83620977"/>
<dbReference type="RefSeq" id="WP_065922371.1">
    <property type="nucleotide sequence ID" value="NZ_CP106982.1"/>
</dbReference>
<accession>A0AA46PCW3</accession>
<evidence type="ECO:0000313" key="1">
    <source>
        <dbReference type="EMBL" id="UYF96265.1"/>
    </source>
</evidence>
<dbReference type="Proteomes" id="UP001163947">
    <property type="component" value="Chromosome"/>
</dbReference>
<proteinExistence type="predicted"/>
<organism evidence="1 2">
    <name type="scientific">Rhodococcus aetherivorans</name>
    <dbReference type="NCBI Taxonomy" id="191292"/>
    <lineage>
        <taxon>Bacteria</taxon>
        <taxon>Bacillati</taxon>
        <taxon>Actinomycetota</taxon>
        <taxon>Actinomycetes</taxon>
        <taxon>Mycobacteriales</taxon>
        <taxon>Nocardiaceae</taxon>
        <taxon>Rhodococcus</taxon>
    </lineage>
</organism>